<keyword evidence="3" id="KW-1133">Transmembrane helix</keyword>
<dbReference type="Pfam" id="PF00346">
    <property type="entry name" value="Complex1_49kDa"/>
    <property type="match status" value="2"/>
</dbReference>
<feature type="binding site" evidence="2">
    <location>
        <position position="51"/>
    </location>
    <ligand>
        <name>Mg(2+)</name>
        <dbReference type="ChEBI" id="CHEBI:18420"/>
    </ligand>
</feature>
<comment type="cofactor">
    <cofactor evidence="2">
        <name>Fe cation</name>
        <dbReference type="ChEBI" id="CHEBI:24875"/>
    </cofactor>
</comment>
<evidence type="ECO:0000256" key="3">
    <source>
        <dbReference type="SAM" id="Phobius"/>
    </source>
</evidence>
<dbReference type="GO" id="GO:0016651">
    <property type="term" value="F:oxidoreductase activity, acting on NAD(P)H"/>
    <property type="evidence" value="ECO:0007669"/>
    <property type="project" value="InterPro"/>
</dbReference>
<protein>
    <submittedName>
        <fullName evidence="5">NADH:ubiquinone oxidoreductase</fullName>
    </submittedName>
</protein>
<feature type="transmembrane region" description="Helical" evidence="3">
    <location>
        <begin position="114"/>
        <end position="134"/>
    </location>
</feature>
<comment type="caution">
    <text evidence="5">The sequence shown here is derived from an EMBL/GenBank/DDBJ whole genome shotgun (WGS) entry which is preliminary data.</text>
</comment>
<name>A0A2J0LG02_9BACT</name>
<dbReference type="PANTHER" id="PTHR43485">
    <property type="entry name" value="HYDROGENASE-4 COMPONENT G"/>
    <property type="match status" value="1"/>
</dbReference>
<dbReference type="Proteomes" id="UP000231267">
    <property type="component" value="Unassembled WGS sequence"/>
</dbReference>
<comment type="cofactor">
    <cofactor evidence="2">
        <name>Ni(2+)</name>
        <dbReference type="ChEBI" id="CHEBI:49786"/>
    </cofactor>
</comment>
<evidence type="ECO:0000313" key="5">
    <source>
        <dbReference type="EMBL" id="PIW66768.1"/>
    </source>
</evidence>
<feature type="binding site" evidence="2">
    <location>
        <position position="326"/>
    </location>
    <ligand>
        <name>Mg(2+)</name>
        <dbReference type="ChEBI" id="CHEBI:18420"/>
    </ligand>
</feature>
<proteinExistence type="predicted"/>
<feature type="domain" description="NADH-quinone oxidoreductase subunit D" evidence="4">
    <location>
        <begin position="124"/>
        <end position="289"/>
    </location>
</feature>
<dbReference type="GO" id="GO:0051287">
    <property type="term" value="F:NAD binding"/>
    <property type="evidence" value="ECO:0007669"/>
    <property type="project" value="InterPro"/>
</dbReference>
<dbReference type="InterPro" id="IPR052197">
    <property type="entry name" value="ComplexI_49kDa-like"/>
</dbReference>
<evidence type="ECO:0000313" key="6">
    <source>
        <dbReference type="Proteomes" id="UP000231267"/>
    </source>
</evidence>
<keyword evidence="1" id="KW-0560">Oxidoreductase</keyword>
<feature type="binding site" evidence="2">
    <location>
        <position position="70"/>
    </location>
    <ligand>
        <name>Ni(2+)</name>
        <dbReference type="ChEBI" id="CHEBI:49786"/>
    </ligand>
</feature>
<keyword evidence="2" id="KW-0479">Metal-binding</keyword>
<feature type="binding site" evidence="2">
    <location>
        <position position="73"/>
    </location>
    <ligand>
        <name>Ni(2+)</name>
        <dbReference type="ChEBI" id="CHEBI:49786"/>
    </ligand>
</feature>
<dbReference type="Pfam" id="PF00374">
    <property type="entry name" value="NiFeSe_Hases"/>
    <property type="match status" value="1"/>
</dbReference>
<evidence type="ECO:0000256" key="1">
    <source>
        <dbReference type="ARBA" id="ARBA00023002"/>
    </source>
</evidence>
<gene>
    <name evidence="5" type="ORF">COW11_01585</name>
</gene>
<keyword evidence="2" id="KW-0408">Iron</keyword>
<keyword evidence="3" id="KW-0812">Transmembrane</keyword>
<reference evidence="5 6" key="1">
    <citation type="submission" date="2017-09" db="EMBL/GenBank/DDBJ databases">
        <title>Depth-based differentiation of microbial function through sediment-hosted aquifers and enrichment of novel symbionts in the deep terrestrial subsurface.</title>
        <authorList>
            <person name="Probst A.J."/>
            <person name="Ladd B."/>
            <person name="Jarett J.K."/>
            <person name="Geller-Mcgrath D.E."/>
            <person name="Sieber C.M."/>
            <person name="Emerson J.B."/>
            <person name="Anantharaman K."/>
            <person name="Thomas B.C."/>
            <person name="Malmstrom R."/>
            <person name="Stieglmeier M."/>
            <person name="Klingl A."/>
            <person name="Woyke T."/>
            <person name="Ryan C.M."/>
            <person name="Banfield J.F."/>
        </authorList>
    </citation>
    <scope>NUCLEOTIDE SEQUENCE [LARGE SCALE GENOMIC DNA]</scope>
    <source>
        <strain evidence="5">CG12_big_fil_rev_8_21_14_0_65_43_15</strain>
    </source>
</reference>
<sequence>MSDKKKIRQTVIPIGPFHPLQEEPEFFKLFVDGETVTDIEINIGYNHRGIEKISEVKSFDQVTFLVERICGICSNSHPFAYCLAIEDLMGIEAPERASFIRTVIAELERIHSHLLWLGLAGHFLGYNTVFMWAWKYREPVLDIFEAITGNRNHYAMNKPGGVRRDIIDDDIPAILKMVSELVPAMDMFKGAIIDDPVIHARLKGVGILTKKDAIAYAALGPVARASGFDVDIRRDEPYGAYDRVKWNVIVEQDGDVFAKAKVRILEIYESIKIINQCLKKMPKGPIDANIKEVPPGEGIGRIEAPRGECIHYVRSDGSNSPVRHKIRAPSFMSVPTAKASIVGQQVADASIILAAADPCYCCTERMAVIDKKTNKQVLSAQDLVRMGQEKTRKLWKP</sequence>
<feature type="domain" description="NADH-quinone oxidoreductase subunit D" evidence="4">
    <location>
        <begin position="292"/>
        <end position="365"/>
    </location>
</feature>
<keyword evidence="5" id="KW-0830">Ubiquinone</keyword>
<keyword evidence="2" id="KW-0460">Magnesium</keyword>
<dbReference type="AlphaFoldDB" id="A0A2J0LG02"/>
<dbReference type="InterPro" id="IPR001501">
    <property type="entry name" value="Ni-dep_hyd_lsu"/>
</dbReference>
<accession>A0A2J0LG02</accession>
<keyword evidence="3" id="KW-0472">Membrane</keyword>
<dbReference type="PANTHER" id="PTHR43485:SF1">
    <property type="entry name" value="FORMATE HYDROGENLYASE SUBUNIT 5-RELATED"/>
    <property type="match status" value="1"/>
</dbReference>
<feature type="binding site" evidence="2">
    <location>
        <position position="359"/>
    </location>
    <ligand>
        <name>Ni(2+)</name>
        <dbReference type="ChEBI" id="CHEBI:49786"/>
    </ligand>
</feature>
<feature type="binding site" evidence="2">
    <location>
        <position position="73"/>
    </location>
    <ligand>
        <name>Fe cation</name>
        <dbReference type="ChEBI" id="CHEBI:24875"/>
    </ligand>
</feature>
<dbReference type="Gene3D" id="1.10.645.10">
    <property type="entry name" value="Cytochrome-c3 Hydrogenase, chain B"/>
    <property type="match status" value="1"/>
</dbReference>
<dbReference type="PROSITE" id="PS00507">
    <property type="entry name" value="NI_HGENASE_L_1"/>
    <property type="match status" value="1"/>
</dbReference>
<organism evidence="5 6">
    <name type="scientific">Candidatus Taenaricola geysiri</name>
    <dbReference type="NCBI Taxonomy" id="1974752"/>
    <lineage>
        <taxon>Bacteria</taxon>
        <taxon>Pseudomonadati</taxon>
        <taxon>Candidatus Omnitrophota</taxon>
        <taxon>Candidatus Taenaricola</taxon>
    </lineage>
</organism>
<dbReference type="InterPro" id="IPR001135">
    <property type="entry name" value="NADH_Q_OxRdtase_suD"/>
</dbReference>
<evidence type="ECO:0000256" key="2">
    <source>
        <dbReference type="PIRSR" id="PIRSR601501-1"/>
    </source>
</evidence>
<dbReference type="GO" id="GO:0048038">
    <property type="term" value="F:quinone binding"/>
    <property type="evidence" value="ECO:0007669"/>
    <property type="project" value="InterPro"/>
</dbReference>
<dbReference type="EMBL" id="PFGP01000030">
    <property type="protein sequence ID" value="PIW66768.1"/>
    <property type="molecule type" value="Genomic_DNA"/>
</dbReference>
<dbReference type="InterPro" id="IPR018194">
    <property type="entry name" value="Ni-dep_hyd_lsu_Ni_BS"/>
</dbReference>
<keyword evidence="2" id="KW-0533">Nickel</keyword>
<evidence type="ECO:0000259" key="4">
    <source>
        <dbReference type="Pfam" id="PF00346"/>
    </source>
</evidence>
<dbReference type="SUPFAM" id="SSF56762">
    <property type="entry name" value="HydB/Nqo4-like"/>
    <property type="match status" value="1"/>
</dbReference>
<dbReference type="GO" id="GO:0016151">
    <property type="term" value="F:nickel cation binding"/>
    <property type="evidence" value="ECO:0007669"/>
    <property type="project" value="InterPro"/>
</dbReference>
<dbReference type="GO" id="GO:0008901">
    <property type="term" value="F:ferredoxin hydrogenase activity"/>
    <property type="evidence" value="ECO:0007669"/>
    <property type="project" value="InterPro"/>
</dbReference>
<dbReference type="InterPro" id="IPR029014">
    <property type="entry name" value="NiFe-Hase_large"/>
</dbReference>
<feature type="binding site" evidence="2">
    <location>
        <position position="362"/>
    </location>
    <ligand>
        <name>Fe cation</name>
        <dbReference type="ChEBI" id="CHEBI:24875"/>
    </ligand>
</feature>